<accession>A0ABQ7TUW5</accession>
<gene>
    <name evidence="1" type="ORF">KY290_036943</name>
</gene>
<evidence type="ECO:0000313" key="1">
    <source>
        <dbReference type="EMBL" id="KAH0738238.1"/>
    </source>
</evidence>
<name>A0ABQ7TUW5_SOLTU</name>
<proteinExistence type="predicted"/>
<dbReference type="Proteomes" id="UP000826656">
    <property type="component" value="Unassembled WGS sequence"/>
</dbReference>
<keyword evidence="2" id="KW-1185">Reference proteome</keyword>
<evidence type="ECO:0000313" key="2">
    <source>
        <dbReference type="Proteomes" id="UP000826656"/>
    </source>
</evidence>
<sequence length="66" mass="7719">MNIVVGNKNLEGKKSIEKGMQWRPEKQRWIHQECDEESDGIVLDPEDRTTDILNEKSDQLTNSDIY</sequence>
<dbReference type="EMBL" id="JAIVGD010000028">
    <property type="protein sequence ID" value="KAH0738238.1"/>
    <property type="molecule type" value="Genomic_DNA"/>
</dbReference>
<reference evidence="1 2" key="1">
    <citation type="journal article" date="2021" name="bioRxiv">
        <title>Chromosome-scale and haplotype-resolved genome assembly of a tetraploid potato cultivar.</title>
        <authorList>
            <person name="Sun H."/>
            <person name="Jiao W.-B."/>
            <person name="Krause K."/>
            <person name="Campoy J.A."/>
            <person name="Goel M."/>
            <person name="Folz-Donahue K."/>
            <person name="Kukat C."/>
            <person name="Huettel B."/>
            <person name="Schneeberger K."/>
        </authorList>
    </citation>
    <scope>NUCLEOTIDE SEQUENCE [LARGE SCALE GENOMIC DNA]</scope>
    <source>
        <strain evidence="1">SolTubOtavaFocal</strain>
        <tissue evidence="1">Leaves</tissue>
    </source>
</reference>
<protein>
    <submittedName>
        <fullName evidence="1">Uncharacterized protein</fullName>
    </submittedName>
</protein>
<comment type="caution">
    <text evidence="1">The sequence shown here is derived from an EMBL/GenBank/DDBJ whole genome shotgun (WGS) entry which is preliminary data.</text>
</comment>
<organism evidence="1 2">
    <name type="scientific">Solanum tuberosum</name>
    <name type="common">Potato</name>
    <dbReference type="NCBI Taxonomy" id="4113"/>
    <lineage>
        <taxon>Eukaryota</taxon>
        <taxon>Viridiplantae</taxon>
        <taxon>Streptophyta</taxon>
        <taxon>Embryophyta</taxon>
        <taxon>Tracheophyta</taxon>
        <taxon>Spermatophyta</taxon>
        <taxon>Magnoliopsida</taxon>
        <taxon>eudicotyledons</taxon>
        <taxon>Gunneridae</taxon>
        <taxon>Pentapetalae</taxon>
        <taxon>asterids</taxon>
        <taxon>lamiids</taxon>
        <taxon>Solanales</taxon>
        <taxon>Solanaceae</taxon>
        <taxon>Solanoideae</taxon>
        <taxon>Solaneae</taxon>
        <taxon>Solanum</taxon>
    </lineage>
</organism>